<organism evidence="2 3">
    <name type="scientific">Cymbomonas tetramitiformis</name>
    <dbReference type="NCBI Taxonomy" id="36881"/>
    <lineage>
        <taxon>Eukaryota</taxon>
        <taxon>Viridiplantae</taxon>
        <taxon>Chlorophyta</taxon>
        <taxon>Pyramimonadophyceae</taxon>
        <taxon>Pyramimonadales</taxon>
        <taxon>Pyramimonadaceae</taxon>
        <taxon>Cymbomonas</taxon>
    </lineage>
</organism>
<comment type="caution">
    <text evidence="2">The sequence shown here is derived from an EMBL/GenBank/DDBJ whole genome shotgun (WGS) entry which is preliminary data.</text>
</comment>
<sequence>MKGTQKPGIRRQTDCWEYVTGYHNGQYVDGDYCCASSESECCKDSEALATGIIVVIVVVVVVVVGAIIGCCFCCASCPGYQRMHPPQPAATNIVMQPTVQMQPGVPVQTAIPAQQYPQPNIVYAPPNQ</sequence>
<keyword evidence="1" id="KW-0812">Transmembrane</keyword>
<reference evidence="2 3" key="1">
    <citation type="journal article" date="2015" name="Genome Biol. Evol.">
        <title>Comparative Genomics of a Bacterivorous Green Alga Reveals Evolutionary Causalities and Consequences of Phago-Mixotrophic Mode of Nutrition.</title>
        <authorList>
            <person name="Burns J.A."/>
            <person name="Paasch A."/>
            <person name="Narechania A."/>
            <person name="Kim E."/>
        </authorList>
    </citation>
    <scope>NUCLEOTIDE SEQUENCE [LARGE SCALE GENOMIC DNA]</scope>
    <source>
        <strain evidence="2 3">PLY_AMNH</strain>
    </source>
</reference>
<proteinExistence type="predicted"/>
<dbReference type="AlphaFoldDB" id="A0AAE0BRR8"/>
<keyword evidence="1" id="KW-1133">Transmembrane helix</keyword>
<protein>
    <submittedName>
        <fullName evidence="2">Uncharacterized protein</fullName>
    </submittedName>
</protein>
<name>A0AAE0BRR8_9CHLO</name>
<keyword evidence="1" id="KW-0472">Membrane</keyword>
<dbReference type="Proteomes" id="UP001190700">
    <property type="component" value="Unassembled WGS sequence"/>
</dbReference>
<accession>A0AAE0BRR8</accession>
<gene>
    <name evidence="2" type="ORF">CYMTET_49322</name>
</gene>
<keyword evidence="3" id="KW-1185">Reference proteome</keyword>
<evidence type="ECO:0000313" key="3">
    <source>
        <dbReference type="Proteomes" id="UP001190700"/>
    </source>
</evidence>
<evidence type="ECO:0000313" key="2">
    <source>
        <dbReference type="EMBL" id="KAK3240870.1"/>
    </source>
</evidence>
<dbReference type="EMBL" id="LGRX02033527">
    <property type="protein sequence ID" value="KAK3240870.1"/>
    <property type="molecule type" value="Genomic_DNA"/>
</dbReference>
<feature type="transmembrane region" description="Helical" evidence="1">
    <location>
        <begin position="47"/>
        <end position="68"/>
    </location>
</feature>
<evidence type="ECO:0000256" key="1">
    <source>
        <dbReference type="SAM" id="Phobius"/>
    </source>
</evidence>